<organism evidence="2 3">
    <name type="scientific">Lentithecium fluviatile CBS 122367</name>
    <dbReference type="NCBI Taxonomy" id="1168545"/>
    <lineage>
        <taxon>Eukaryota</taxon>
        <taxon>Fungi</taxon>
        <taxon>Dikarya</taxon>
        <taxon>Ascomycota</taxon>
        <taxon>Pezizomycotina</taxon>
        <taxon>Dothideomycetes</taxon>
        <taxon>Pleosporomycetidae</taxon>
        <taxon>Pleosporales</taxon>
        <taxon>Massarineae</taxon>
        <taxon>Lentitheciaceae</taxon>
        <taxon>Lentithecium</taxon>
    </lineage>
</organism>
<evidence type="ECO:0000313" key="3">
    <source>
        <dbReference type="Proteomes" id="UP000799291"/>
    </source>
</evidence>
<dbReference type="AlphaFoldDB" id="A0A6G1ICZ8"/>
<dbReference type="Proteomes" id="UP000799291">
    <property type="component" value="Unassembled WGS sequence"/>
</dbReference>
<keyword evidence="1" id="KW-0812">Transmembrane</keyword>
<dbReference type="OrthoDB" id="5358884at2759"/>
<keyword evidence="3" id="KW-1185">Reference proteome</keyword>
<accession>A0A6G1ICZ8</accession>
<feature type="transmembrane region" description="Helical" evidence="1">
    <location>
        <begin position="59"/>
        <end position="80"/>
    </location>
</feature>
<keyword evidence="1" id="KW-0472">Membrane</keyword>
<gene>
    <name evidence="2" type="ORF">K458DRAFT_323085</name>
</gene>
<keyword evidence="1" id="KW-1133">Transmembrane helix</keyword>
<dbReference type="EMBL" id="MU005642">
    <property type="protein sequence ID" value="KAF2676005.1"/>
    <property type="molecule type" value="Genomic_DNA"/>
</dbReference>
<proteinExistence type="predicted"/>
<evidence type="ECO:0000256" key="1">
    <source>
        <dbReference type="SAM" id="Phobius"/>
    </source>
</evidence>
<name>A0A6G1ICZ8_9PLEO</name>
<reference evidence="2" key="1">
    <citation type="journal article" date="2020" name="Stud. Mycol.">
        <title>101 Dothideomycetes genomes: a test case for predicting lifestyles and emergence of pathogens.</title>
        <authorList>
            <person name="Haridas S."/>
            <person name="Albert R."/>
            <person name="Binder M."/>
            <person name="Bloem J."/>
            <person name="Labutti K."/>
            <person name="Salamov A."/>
            <person name="Andreopoulos B."/>
            <person name="Baker S."/>
            <person name="Barry K."/>
            <person name="Bills G."/>
            <person name="Bluhm B."/>
            <person name="Cannon C."/>
            <person name="Castanera R."/>
            <person name="Culley D."/>
            <person name="Daum C."/>
            <person name="Ezra D."/>
            <person name="Gonzalez J."/>
            <person name="Henrissat B."/>
            <person name="Kuo A."/>
            <person name="Liang C."/>
            <person name="Lipzen A."/>
            <person name="Lutzoni F."/>
            <person name="Magnuson J."/>
            <person name="Mondo S."/>
            <person name="Nolan M."/>
            <person name="Ohm R."/>
            <person name="Pangilinan J."/>
            <person name="Park H.-J."/>
            <person name="Ramirez L."/>
            <person name="Alfaro M."/>
            <person name="Sun H."/>
            <person name="Tritt A."/>
            <person name="Yoshinaga Y."/>
            <person name="Zwiers L.-H."/>
            <person name="Turgeon B."/>
            <person name="Goodwin S."/>
            <person name="Spatafora J."/>
            <person name="Crous P."/>
            <person name="Grigoriev I."/>
        </authorList>
    </citation>
    <scope>NUCLEOTIDE SEQUENCE</scope>
    <source>
        <strain evidence="2">CBS 122367</strain>
    </source>
</reference>
<evidence type="ECO:0000313" key="2">
    <source>
        <dbReference type="EMBL" id="KAF2676005.1"/>
    </source>
</evidence>
<protein>
    <recommendedName>
        <fullName evidence="4">Apple domain-containing protein</fullName>
    </recommendedName>
</protein>
<evidence type="ECO:0008006" key="4">
    <source>
        <dbReference type="Google" id="ProtNLM"/>
    </source>
</evidence>
<sequence>MPLKEQPDCTLEPVPKSETHSYIYSVPERSLPYLVENAPTPIRPYAPQQAPRTRNWTRWPFLLTYGVLIAVIAGMAGGFIGKKIGGTQHNTTQEIAVAPSRTTPTIPATASGSPFPTSSSATFERIIPVPVTGCNPKTEQKSHRSFTANFDVPYTTFCNTGWLQDELIAGSFATPSDCIEACQMYNSQRTASDRECVGGGFIPEWWNQTKAMAESGGMPYNCFLKSNTSKIGTNDRDIEVVALCLEGQCDDVLG</sequence>